<dbReference type="Proteomes" id="UP000807025">
    <property type="component" value="Unassembled WGS sequence"/>
</dbReference>
<protein>
    <submittedName>
        <fullName evidence="1">Uncharacterized protein</fullName>
    </submittedName>
</protein>
<organism evidence="1 2">
    <name type="scientific">Pleurotus eryngii</name>
    <name type="common">Boletus of the steppes</name>
    <dbReference type="NCBI Taxonomy" id="5323"/>
    <lineage>
        <taxon>Eukaryota</taxon>
        <taxon>Fungi</taxon>
        <taxon>Dikarya</taxon>
        <taxon>Basidiomycota</taxon>
        <taxon>Agaricomycotina</taxon>
        <taxon>Agaricomycetes</taxon>
        <taxon>Agaricomycetidae</taxon>
        <taxon>Agaricales</taxon>
        <taxon>Pleurotineae</taxon>
        <taxon>Pleurotaceae</taxon>
        <taxon>Pleurotus</taxon>
    </lineage>
</organism>
<reference evidence="1" key="1">
    <citation type="submission" date="2020-11" db="EMBL/GenBank/DDBJ databases">
        <authorList>
            <consortium name="DOE Joint Genome Institute"/>
            <person name="Ahrendt S."/>
            <person name="Riley R."/>
            <person name="Andreopoulos W."/>
            <person name="Labutti K."/>
            <person name="Pangilinan J."/>
            <person name="Ruiz-Duenas F.J."/>
            <person name="Barrasa J.M."/>
            <person name="Sanchez-Garcia M."/>
            <person name="Camarero S."/>
            <person name="Miyauchi S."/>
            <person name="Serrano A."/>
            <person name="Linde D."/>
            <person name="Babiker R."/>
            <person name="Drula E."/>
            <person name="Ayuso-Fernandez I."/>
            <person name="Pacheco R."/>
            <person name="Padilla G."/>
            <person name="Ferreira P."/>
            <person name="Barriuso J."/>
            <person name="Kellner H."/>
            <person name="Castanera R."/>
            <person name="Alfaro M."/>
            <person name="Ramirez L."/>
            <person name="Pisabarro A.G."/>
            <person name="Kuo A."/>
            <person name="Tritt A."/>
            <person name="Lipzen A."/>
            <person name="He G."/>
            <person name="Yan M."/>
            <person name="Ng V."/>
            <person name="Cullen D."/>
            <person name="Martin F."/>
            <person name="Rosso M.-N."/>
            <person name="Henrissat B."/>
            <person name="Hibbett D."/>
            <person name="Martinez A.T."/>
            <person name="Grigoriev I.V."/>
        </authorList>
    </citation>
    <scope>NUCLEOTIDE SEQUENCE</scope>
    <source>
        <strain evidence="1">ATCC 90797</strain>
    </source>
</reference>
<name>A0A9P6ABQ1_PLEER</name>
<dbReference type="AlphaFoldDB" id="A0A9P6ABQ1"/>
<keyword evidence="2" id="KW-1185">Reference proteome</keyword>
<evidence type="ECO:0000313" key="1">
    <source>
        <dbReference type="EMBL" id="KAF9501914.1"/>
    </source>
</evidence>
<comment type="caution">
    <text evidence="1">The sequence shown here is derived from an EMBL/GenBank/DDBJ whole genome shotgun (WGS) entry which is preliminary data.</text>
</comment>
<evidence type="ECO:0000313" key="2">
    <source>
        <dbReference type="Proteomes" id="UP000807025"/>
    </source>
</evidence>
<dbReference type="EMBL" id="MU154522">
    <property type="protein sequence ID" value="KAF9501914.1"/>
    <property type="molecule type" value="Genomic_DNA"/>
</dbReference>
<proteinExistence type="predicted"/>
<sequence>MAWTYEFEAWREIMDLERGEADSQLSAPREMGITLATSRPPASRNGDRELVGHVASLFTSVNQYQVANTGRRTSRSSPCDSLPRIDNPTTSSASFLTLPHSSPPASLALLAQRLMLDLSPMLPICCPFAADASTCCDGTRLTVGTRDRNTGHGTARDAAYQSPDSGPWFGLRGLRMGRTWACHVPRTLVGFDLLGVDACVGRHERVGREE</sequence>
<gene>
    <name evidence="1" type="ORF">BDN71DRAFT_1584945</name>
</gene>
<accession>A0A9P6ABQ1</accession>